<name>A0A2B4SE37_STYPI</name>
<feature type="coiled-coil region" evidence="6">
    <location>
        <begin position="216"/>
        <end position="359"/>
    </location>
</feature>
<evidence type="ECO:0000256" key="6">
    <source>
        <dbReference type="SAM" id="Coils"/>
    </source>
</evidence>
<comment type="subcellular location">
    <subcellularLocation>
        <location evidence="1">Cell junction</location>
    </subcellularLocation>
</comment>
<dbReference type="InterPro" id="IPR024646">
    <property type="entry name" value="Angiomotin_C"/>
</dbReference>
<dbReference type="GO" id="GO:0030036">
    <property type="term" value="P:actin cytoskeleton organization"/>
    <property type="evidence" value="ECO:0007669"/>
    <property type="project" value="TreeGrafter"/>
</dbReference>
<dbReference type="Gene3D" id="1.10.287.1490">
    <property type="match status" value="1"/>
</dbReference>
<dbReference type="OrthoDB" id="5974715at2759"/>
<keyword evidence="9" id="KW-1185">Reference proteome</keyword>
<evidence type="ECO:0000313" key="8">
    <source>
        <dbReference type="EMBL" id="PFX26802.1"/>
    </source>
</evidence>
<keyword evidence="4" id="KW-0965">Cell junction</keyword>
<dbReference type="InterPro" id="IPR013761">
    <property type="entry name" value="SAM/pointed_sf"/>
</dbReference>
<dbReference type="PROSITE" id="PS50105">
    <property type="entry name" value="SAM_DOMAIN"/>
    <property type="match status" value="1"/>
</dbReference>
<dbReference type="Gene3D" id="1.10.150.50">
    <property type="entry name" value="Transcription Factor, Ets-1"/>
    <property type="match status" value="1"/>
</dbReference>
<dbReference type="AlphaFoldDB" id="A0A2B4SE37"/>
<dbReference type="STRING" id="50429.A0A2B4SE37"/>
<dbReference type="GO" id="GO:0030334">
    <property type="term" value="P:regulation of cell migration"/>
    <property type="evidence" value="ECO:0007669"/>
    <property type="project" value="TreeGrafter"/>
</dbReference>
<dbReference type="InterPro" id="IPR051747">
    <property type="entry name" value="Angiomotin-like"/>
</dbReference>
<dbReference type="PANTHER" id="PTHR14826">
    <property type="entry name" value="ANGIOMOTIN"/>
    <property type="match status" value="1"/>
</dbReference>
<protein>
    <submittedName>
        <fullName evidence="8">Angiomotin-like protein 1</fullName>
    </submittedName>
</protein>
<dbReference type="EMBL" id="LSMT01000117">
    <property type="protein sequence ID" value="PFX26802.1"/>
    <property type="molecule type" value="Genomic_DNA"/>
</dbReference>
<dbReference type="InterPro" id="IPR009114">
    <property type="entry name" value="Angiomotin"/>
</dbReference>
<accession>A0A2B4SE37</accession>
<dbReference type="InterPro" id="IPR001660">
    <property type="entry name" value="SAM"/>
</dbReference>
<comment type="caution">
    <text evidence="8">The sequence shown here is derived from an EMBL/GenBank/DDBJ whole genome shotgun (WGS) entry which is preliminary data.</text>
</comment>
<dbReference type="GO" id="GO:0031410">
    <property type="term" value="C:cytoplasmic vesicle"/>
    <property type="evidence" value="ECO:0007669"/>
    <property type="project" value="TreeGrafter"/>
</dbReference>
<dbReference type="GO" id="GO:0005886">
    <property type="term" value="C:plasma membrane"/>
    <property type="evidence" value="ECO:0007669"/>
    <property type="project" value="TreeGrafter"/>
</dbReference>
<comment type="similarity">
    <text evidence="2">Belongs to the angiomotin family.</text>
</comment>
<dbReference type="Pfam" id="PF07647">
    <property type="entry name" value="SAM_2"/>
    <property type="match status" value="1"/>
</dbReference>
<dbReference type="CDD" id="cd09487">
    <property type="entry name" value="SAM_superfamily"/>
    <property type="match status" value="1"/>
</dbReference>
<dbReference type="PANTHER" id="PTHR14826:SF14">
    <property type="entry name" value="ANGIOMOTIN_C DOMAIN-CONTAINING PROTEIN"/>
    <property type="match status" value="1"/>
</dbReference>
<dbReference type="Proteomes" id="UP000225706">
    <property type="component" value="Unassembled WGS sequence"/>
</dbReference>
<dbReference type="GO" id="GO:0005923">
    <property type="term" value="C:bicellular tight junction"/>
    <property type="evidence" value="ECO:0007669"/>
    <property type="project" value="TreeGrafter"/>
</dbReference>
<proteinExistence type="inferred from homology"/>
<feature type="coiled-coil region" evidence="6">
    <location>
        <begin position="421"/>
        <end position="526"/>
    </location>
</feature>
<dbReference type="PRINTS" id="PR01807">
    <property type="entry name" value="ANGIOMOTIN"/>
</dbReference>
<evidence type="ECO:0000256" key="3">
    <source>
        <dbReference type="ARBA" id="ARBA00022553"/>
    </source>
</evidence>
<sequence>MDWNADEVADWLKEIRLSKYAKRFKGYFVNGAVLLQMDDNFLDDLEVTNCKDREILLKESSKLASIKSKQPAVPIGRDFAKNTQTLSTPLITVSNFDDDDDEQKLIVVYGDDQRRAHTEYRSNEKLPLNQRVINFKHSVGGQSVSDDSSDRDFSLTDSHNKHHFDICDEDPNRPVDPTPTASAVATRATQMVELLSSDNVALREKLQSVYYEMSRMQKVESELEILRTAYEELQISFRKRENLEYSTRTRIETEMKKLRERNRNLKAELEKCKSEVEQGKNSLENFKRELKLKNEVIRQLICQNSNFISTREELEGTINQQNTQIGELERDKDLLSSSLAQSRERITCLQNELEQKLHTNYVSSTGMADGLHVTESNPVDEGSGSTTADEIRTRHRHSISADEGIAELDGPTSIPVLLEMLREKDERIQVLEDNLSRLEQTLMQEGTSRSLAIKAVSVPKEARIVALEKSIQEREKIIAECRAENLKSVEELYVANRRCADLESIIKSLHSQLAEKTARIHILQNNNSDELSEPEWPLDPAYCRTDFVRMRELARDSYAESLDSGMSLTNALDAKQTDPEFKTMDEPDELSVHFWSV</sequence>
<evidence type="ECO:0000259" key="7">
    <source>
        <dbReference type="PROSITE" id="PS50105"/>
    </source>
</evidence>
<evidence type="ECO:0000256" key="1">
    <source>
        <dbReference type="ARBA" id="ARBA00004282"/>
    </source>
</evidence>
<reference evidence="9" key="1">
    <citation type="journal article" date="2017" name="bioRxiv">
        <title>Comparative analysis of the genomes of Stylophora pistillata and Acropora digitifera provides evidence for extensive differences between species of corals.</title>
        <authorList>
            <person name="Voolstra C.R."/>
            <person name="Li Y."/>
            <person name="Liew Y.J."/>
            <person name="Baumgarten S."/>
            <person name="Zoccola D."/>
            <person name="Flot J.-F."/>
            <person name="Tambutte S."/>
            <person name="Allemand D."/>
            <person name="Aranda M."/>
        </authorList>
    </citation>
    <scope>NUCLEOTIDE SEQUENCE [LARGE SCALE GENOMIC DNA]</scope>
</reference>
<evidence type="ECO:0000256" key="2">
    <source>
        <dbReference type="ARBA" id="ARBA00010300"/>
    </source>
</evidence>
<evidence type="ECO:0000256" key="4">
    <source>
        <dbReference type="ARBA" id="ARBA00022949"/>
    </source>
</evidence>
<feature type="domain" description="SAM" evidence="7">
    <location>
        <begin position="3"/>
        <end position="66"/>
    </location>
</feature>
<dbReference type="SUPFAM" id="SSF47769">
    <property type="entry name" value="SAM/Pointed domain"/>
    <property type="match status" value="1"/>
</dbReference>
<keyword evidence="5 6" id="KW-0175">Coiled coil</keyword>
<evidence type="ECO:0000256" key="5">
    <source>
        <dbReference type="ARBA" id="ARBA00023054"/>
    </source>
</evidence>
<gene>
    <name evidence="8" type="primary">Amotl1</name>
    <name evidence="8" type="ORF">AWC38_SpisGene8477</name>
</gene>
<organism evidence="8 9">
    <name type="scientific">Stylophora pistillata</name>
    <name type="common">Smooth cauliflower coral</name>
    <dbReference type="NCBI Taxonomy" id="50429"/>
    <lineage>
        <taxon>Eukaryota</taxon>
        <taxon>Metazoa</taxon>
        <taxon>Cnidaria</taxon>
        <taxon>Anthozoa</taxon>
        <taxon>Hexacorallia</taxon>
        <taxon>Scleractinia</taxon>
        <taxon>Astrocoeniina</taxon>
        <taxon>Pocilloporidae</taxon>
        <taxon>Stylophora</taxon>
    </lineage>
</organism>
<dbReference type="Pfam" id="PF12240">
    <property type="entry name" value="Angiomotin_C"/>
    <property type="match status" value="1"/>
</dbReference>
<evidence type="ECO:0000313" key="9">
    <source>
        <dbReference type="Proteomes" id="UP000225706"/>
    </source>
</evidence>
<dbReference type="SMART" id="SM00454">
    <property type="entry name" value="SAM"/>
    <property type="match status" value="1"/>
</dbReference>
<keyword evidence="3" id="KW-0597">Phosphoprotein</keyword>